<dbReference type="KEGG" id="lse:F1C12_21650"/>
<reference evidence="3" key="1">
    <citation type="submission" date="2019-09" db="EMBL/GenBank/DDBJ databases">
        <title>Antimicrobial potential of Antarctic Bacteria.</title>
        <authorList>
            <person name="Benaud N."/>
            <person name="Edwards R.J."/>
            <person name="Ferrari B.C."/>
        </authorList>
    </citation>
    <scope>NUCLEOTIDE SEQUENCE [LARGE SCALE GENOMIC DNA]</scope>
    <source>
        <strain evidence="3">INR9</strain>
        <plasmid evidence="3">unnamed1</plasmid>
    </source>
</reference>
<protein>
    <submittedName>
        <fullName evidence="2">Uncharacterized protein</fullName>
    </submittedName>
</protein>
<name>A0A7G6YHC7_9MICO</name>
<evidence type="ECO:0000256" key="1">
    <source>
        <dbReference type="SAM" id="MobiDB-lite"/>
    </source>
</evidence>
<dbReference type="Proteomes" id="UP000515511">
    <property type="component" value="Plasmid unnamed1"/>
</dbReference>
<sequence>MSDRTIDAGWEGEESPPTTGSVDALRELHREARTDVAVLQAALRMAEEGLAAPWEARSREVAATNRHSAADAALTSRRAYVAPLRAQLGADAARIMRADRRLAAASILFRRLRQRTADRLRSDVASRSALALPGRNAVAQEWDRWVTESTDGGLKAARVAERSAAEQLYAAEAARREAQAWWAQNTPENIESSARFREEVESLDYGPVDEDTFDRRVVYERQLDDARERESSIAADLGSAAVTIGVVSAIAPGAASAVVSAVGSFFDVDDAAAAAAVVRPIASSLAIFGSTGNRTLEQVMGTPLGQLDARVNALVDPEQTSAIDSRPDAPTLRRSDAPTTTLGT</sequence>
<feature type="region of interest" description="Disordered" evidence="1">
    <location>
        <begin position="319"/>
        <end position="344"/>
    </location>
</feature>
<geneLocation type="plasmid" evidence="2 3">
    <name>unnamed1</name>
</geneLocation>
<organism evidence="2 3">
    <name type="scientific">Leifsonia shinshuensis</name>
    <dbReference type="NCBI Taxonomy" id="150026"/>
    <lineage>
        <taxon>Bacteria</taxon>
        <taxon>Bacillati</taxon>
        <taxon>Actinomycetota</taxon>
        <taxon>Actinomycetes</taxon>
        <taxon>Micrococcales</taxon>
        <taxon>Microbacteriaceae</taxon>
        <taxon>Leifsonia</taxon>
    </lineage>
</organism>
<keyword evidence="2" id="KW-0614">Plasmid</keyword>
<gene>
    <name evidence="2" type="ORF">F1C12_21650</name>
</gene>
<evidence type="ECO:0000313" key="2">
    <source>
        <dbReference type="EMBL" id="QNE37892.1"/>
    </source>
</evidence>
<proteinExistence type="predicted"/>
<dbReference type="EMBL" id="CP043642">
    <property type="protein sequence ID" value="QNE37892.1"/>
    <property type="molecule type" value="Genomic_DNA"/>
</dbReference>
<dbReference type="AlphaFoldDB" id="A0A7G6YHC7"/>
<accession>A0A7G6YHC7</accession>
<evidence type="ECO:0000313" key="3">
    <source>
        <dbReference type="Proteomes" id="UP000515511"/>
    </source>
</evidence>
<dbReference type="RefSeq" id="WP_185279164.1">
    <property type="nucleotide sequence ID" value="NZ_CP043642.1"/>
</dbReference>
<feature type="compositionally biased region" description="Basic and acidic residues" evidence="1">
    <location>
        <begin position="325"/>
        <end position="336"/>
    </location>
</feature>
<feature type="region of interest" description="Disordered" evidence="1">
    <location>
        <begin position="1"/>
        <end position="21"/>
    </location>
</feature>